<gene>
    <name evidence="11" type="ORF">LOD99_15985</name>
</gene>
<keyword evidence="5" id="KW-0963">Cytoplasm</keyword>
<dbReference type="Gene3D" id="3.90.80.10">
    <property type="entry name" value="Inorganic pyrophosphatase"/>
    <property type="match status" value="1"/>
</dbReference>
<reference evidence="11 12" key="1">
    <citation type="journal article" date="2023" name="BMC Biol.">
        <title>The compact genome of the sponge Oopsacas minuta (Hexactinellida) is lacking key metazoan core genes.</title>
        <authorList>
            <person name="Santini S."/>
            <person name="Schenkelaars Q."/>
            <person name="Jourda C."/>
            <person name="Duchesne M."/>
            <person name="Belahbib H."/>
            <person name="Rocher C."/>
            <person name="Selva M."/>
            <person name="Riesgo A."/>
            <person name="Vervoort M."/>
            <person name="Leys S.P."/>
            <person name="Kodjabachian L."/>
            <person name="Le Bivic A."/>
            <person name="Borchiellini C."/>
            <person name="Claverie J.M."/>
            <person name="Renard E."/>
        </authorList>
    </citation>
    <scope>NUCLEOTIDE SEQUENCE [LARGE SCALE GENOMIC DNA]</scope>
    <source>
        <strain evidence="11">SPO-2</strain>
    </source>
</reference>
<evidence type="ECO:0000256" key="9">
    <source>
        <dbReference type="ARBA" id="ARBA00032535"/>
    </source>
</evidence>
<keyword evidence="8" id="KW-0460">Magnesium</keyword>
<comment type="cofactor">
    <cofactor evidence="1">
        <name>Mg(2+)</name>
        <dbReference type="ChEBI" id="CHEBI:18420"/>
    </cofactor>
</comment>
<dbReference type="GO" id="GO:0005737">
    <property type="term" value="C:cytoplasm"/>
    <property type="evidence" value="ECO:0007669"/>
    <property type="project" value="UniProtKB-SubCell"/>
</dbReference>
<sequence length="291" mass="32161">MTTYTTEARGSEFTLEFRKYFKNSEGQILSAMHDIPLLSSKEPPIYNMVVEVPRWSNAKMELSTKEPLAPIKQDIKKGKLRFVNNCFPYHGYLWNYGAFPQTWEDPGHVDPRTNAKGDNDPLDVCEIGSKIAVIGEVKQVKILGGLAMIDEGETDWKIIACDVTDPLAAELNDIDDVNKLMPGLLNHTYRWFQIYKIPTGKPPSQFGLEGKFQSADFARKVAEETHQQWKRLIGGEVAGNGGLDISNTSVQGSAGLISQSEASSHLAGQLPAGPPAPLPETTKLVDFVKDL</sequence>
<dbReference type="InterPro" id="IPR008162">
    <property type="entry name" value="Pyrophosphatase"/>
</dbReference>
<dbReference type="Proteomes" id="UP001165289">
    <property type="component" value="Unassembled WGS sequence"/>
</dbReference>
<dbReference type="FunFam" id="3.90.80.10:FF:000004">
    <property type="entry name" value="Inorganic pyrophosphatase"/>
    <property type="match status" value="1"/>
</dbReference>
<proteinExistence type="inferred from homology"/>
<comment type="similarity">
    <text evidence="3">Belongs to the PPase family.</text>
</comment>
<dbReference type="PROSITE" id="PS00387">
    <property type="entry name" value="PPASE"/>
    <property type="match status" value="1"/>
</dbReference>
<dbReference type="GO" id="GO:0004427">
    <property type="term" value="F:inorganic diphosphate phosphatase activity"/>
    <property type="evidence" value="ECO:0007669"/>
    <property type="project" value="UniProtKB-EC"/>
</dbReference>
<dbReference type="CDD" id="cd00412">
    <property type="entry name" value="pyrophosphatase"/>
    <property type="match status" value="1"/>
</dbReference>
<evidence type="ECO:0000256" key="7">
    <source>
        <dbReference type="ARBA" id="ARBA00022801"/>
    </source>
</evidence>
<organism evidence="11 12">
    <name type="scientific">Oopsacas minuta</name>
    <dbReference type="NCBI Taxonomy" id="111878"/>
    <lineage>
        <taxon>Eukaryota</taxon>
        <taxon>Metazoa</taxon>
        <taxon>Porifera</taxon>
        <taxon>Hexactinellida</taxon>
        <taxon>Hexasterophora</taxon>
        <taxon>Lyssacinosida</taxon>
        <taxon>Leucopsacidae</taxon>
        <taxon>Oopsacas</taxon>
    </lineage>
</organism>
<dbReference type="InterPro" id="IPR036649">
    <property type="entry name" value="Pyrophosphatase_sf"/>
</dbReference>
<comment type="caution">
    <text evidence="11">The sequence shown here is derived from an EMBL/GenBank/DDBJ whole genome shotgun (WGS) entry which is preliminary data.</text>
</comment>
<protein>
    <recommendedName>
        <fullName evidence="10">Inorganic pyrophosphatase</fullName>
        <ecNumber evidence="4">3.6.1.1</ecNumber>
    </recommendedName>
    <alternativeName>
        <fullName evidence="9">Pyrophosphate phospho-hydrolase</fullName>
    </alternativeName>
</protein>
<dbReference type="AlphaFoldDB" id="A0AAV7K7Q0"/>
<keyword evidence="6" id="KW-0479">Metal-binding</keyword>
<dbReference type="Pfam" id="PF00719">
    <property type="entry name" value="Pyrophosphatase"/>
    <property type="match status" value="1"/>
</dbReference>
<evidence type="ECO:0000256" key="6">
    <source>
        <dbReference type="ARBA" id="ARBA00022723"/>
    </source>
</evidence>
<dbReference type="GO" id="GO:0000287">
    <property type="term" value="F:magnesium ion binding"/>
    <property type="evidence" value="ECO:0007669"/>
    <property type="project" value="InterPro"/>
</dbReference>
<evidence type="ECO:0000256" key="4">
    <source>
        <dbReference type="ARBA" id="ARBA00012146"/>
    </source>
</evidence>
<comment type="subcellular location">
    <subcellularLocation>
        <location evidence="2">Cytoplasm</location>
    </subcellularLocation>
</comment>
<keyword evidence="12" id="KW-1185">Reference proteome</keyword>
<evidence type="ECO:0000313" key="12">
    <source>
        <dbReference type="Proteomes" id="UP001165289"/>
    </source>
</evidence>
<dbReference type="EC" id="3.6.1.1" evidence="4"/>
<evidence type="ECO:0000256" key="8">
    <source>
        <dbReference type="ARBA" id="ARBA00022842"/>
    </source>
</evidence>
<name>A0AAV7K7Q0_9METZ</name>
<dbReference type="PANTHER" id="PTHR10286">
    <property type="entry name" value="INORGANIC PYROPHOSPHATASE"/>
    <property type="match status" value="1"/>
</dbReference>
<dbReference type="SUPFAM" id="SSF50324">
    <property type="entry name" value="Inorganic pyrophosphatase"/>
    <property type="match status" value="1"/>
</dbReference>
<accession>A0AAV7K7Q0</accession>
<evidence type="ECO:0000256" key="5">
    <source>
        <dbReference type="ARBA" id="ARBA00022490"/>
    </source>
</evidence>
<evidence type="ECO:0000313" key="11">
    <source>
        <dbReference type="EMBL" id="KAI6656679.1"/>
    </source>
</evidence>
<dbReference type="GO" id="GO:0006796">
    <property type="term" value="P:phosphate-containing compound metabolic process"/>
    <property type="evidence" value="ECO:0007669"/>
    <property type="project" value="InterPro"/>
</dbReference>
<evidence type="ECO:0000256" key="1">
    <source>
        <dbReference type="ARBA" id="ARBA00001946"/>
    </source>
</evidence>
<keyword evidence="7" id="KW-0378">Hydrolase</keyword>
<evidence type="ECO:0000256" key="3">
    <source>
        <dbReference type="ARBA" id="ARBA00006220"/>
    </source>
</evidence>
<evidence type="ECO:0000256" key="10">
    <source>
        <dbReference type="ARBA" id="ARBA00040300"/>
    </source>
</evidence>
<dbReference type="EMBL" id="JAKMXF010000133">
    <property type="protein sequence ID" value="KAI6656679.1"/>
    <property type="molecule type" value="Genomic_DNA"/>
</dbReference>
<evidence type="ECO:0000256" key="2">
    <source>
        <dbReference type="ARBA" id="ARBA00004496"/>
    </source>
</evidence>